<evidence type="ECO:0000313" key="2">
    <source>
        <dbReference type="Proteomes" id="UP000295217"/>
    </source>
</evidence>
<proteinExistence type="predicted"/>
<dbReference type="Gene3D" id="1.10.1510.10">
    <property type="entry name" value="Uncharacterised protein YqeY/AIM41 PF09424, N-terminal domain"/>
    <property type="match status" value="1"/>
</dbReference>
<dbReference type="AlphaFoldDB" id="A0A4V2YST7"/>
<dbReference type="InterPro" id="IPR042184">
    <property type="entry name" value="YqeY/Aim41_N"/>
</dbReference>
<protein>
    <recommendedName>
        <fullName evidence="3">GatB/YqeY domain-containing protein</fullName>
    </recommendedName>
</protein>
<evidence type="ECO:0000313" key="1">
    <source>
        <dbReference type="EMBL" id="TDD71287.1"/>
    </source>
</evidence>
<organism evidence="1 2">
    <name type="scientific">Jiangella aurantiaca</name>
    <dbReference type="NCBI Taxonomy" id="2530373"/>
    <lineage>
        <taxon>Bacteria</taxon>
        <taxon>Bacillati</taxon>
        <taxon>Actinomycetota</taxon>
        <taxon>Actinomycetes</taxon>
        <taxon>Jiangellales</taxon>
        <taxon>Jiangellaceae</taxon>
        <taxon>Jiangella</taxon>
    </lineage>
</organism>
<sequence>MTTDVQALRTRLRTDLAAAMKARRPEVVTALRTALAAVDNAEAVDLPQDLAAANSEHVAGANAGLGAAEAERRELSVGDVRAILRSQVAERRTEADRYDAHGRHDAADRLRREADALGLYLA</sequence>
<gene>
    <name evidence="1" type="ORF">E1262_06660</name>
</gene>
<evidence type="ECO:0008006" key="3">
    <source>
        <dbReference type="Google" id="ProtNLM"/>
    </source>
</evidence>
<dbReference type="RefSeq" id="WP_132102353.1">
    <property type="nucleotide sequence ID" value="NZ_SMLB01000006.1"/>
</dbReference>
<reference evidence="1 2" key="1">
    <citation type="submission" date="2019-02" db="EMBL/GenBank/DDBJ databases">
        <title>Draft genome sequences of novel Actinobacteria.</title>
        <authorList>
            <person name="Sahin N."/>
            <person name="Ay H."/>
            <person name="Saygin H."/>
        </authorList>
    </citation>
    <scope>NUCLEOTIDE SEQUENCE [LARGE SCALE GENOMIC DNA]</scope>
    <source>
        <strain evidence="1 2">8K307</strain>
    </source>
</reference>
<dbReference type="EMBL" id="SMLB01000006">
    <property type="protein sequence ID" value="TDD71287.1"/>
    <property type="molecule type" value="Genomic_DNA"/>
</dbReference>
<accession>A0A4V2YST7</accession>
<comment type="caution">
    <text evidence="1">The sequence shown here is derived from an EMBL/GenBank/DDBJ whole genome shotgun (WGS) entry which is preliminary data.</text>
</comment>
<dbReference type="Proteomes" id="UP000295217">
    <property type="component" value="Unassembled WGS sequence"/>
</dbReference>
<name>A0A4V2YST7_9ACTN</name>
<keyword evidence="2" id="KW-1185">Reference proteome</keyword>